<keyword evidence="4" id="KW-0694">RNA-binding</keyword>
<feature type="domain" description="CSD" evidence="7">
    <location>
        <begin position="651"/>
        <end position="713"/>
    </location>
</feature>
<sequence length="927" mass="103918">MDSPQWKAFQLPNNHTNHDNNTDTNPNACTSRSFVSTANNVFSNKSNSSNNDSSNSSSSATTQGGFREAGIVEKLLASYGFIQCCERQARLFFHYSQYSGNIEHLKLGDPVEFEMTYDRRTGKPIASTVIKITNEAFISEELSTERVIGFITTELTTEREGRIAYENRGECFFLPFAKDDIEDDPNLNSKDSVTFYIGTDKSGNLRARHVKLEVPTPQKHSGVICTLKESFGFIERSDVVKEIFFHSSECKDFKDLLLGDDVDFCIQSRNNKEVAVSVNKLTPGSVVFEDVSDEWFTGRIIKTLDRQNSSHSSSRSQSTLSSQSGTSSEPFPGRIVYNKNGDQIEIPYGERDVKGEYSFKCDDLVTFQVVTDRRDGLQHASGVDLLEDTFTVTDEHREQGYVAALKDYYGFIKCWNREGTRVYFRVSEMLNPNLSLKLNDEVEFTVGPDLSSVGRLQALRIKLLPDGTIFKNLLSPAKQMQKQLSNGSYNSESFYGEYNIPNGNDSRLPKTNDFPLIDFNTELENERNGTYGADEKSHAKALYNGRSSEGIVAKSNSWSEILSQLDIGTNLTESSDLLSSSSQYEQSNDRPFTQQPLKPMVIAESLDEDSQSYESQTQSVPKIKRDSNSKSSVSSNLSRNTVHIKNGNKYSNRGFVVALKESFGFIETEDGQRELFFHYSVYDGNVDLLELGQPVEYNASFKNSKLTALAVRKTQSIRKQTDEIQPEVLSGVIIRNVRTLNPDQNEYTGLIRVAADSTTNSGDSEEKTEHEFSMISLYDINEFIQKGDAVKFQVGFNSAADKYRAVRIQPIRTKHQGTVDCVKGNFGFLSYESETNIFFHMSEVKNNSNLAPGDSVEFVILHSQRTGKSSACNIVKIGETQTARPERLTRVKVEDSGPRVVVIRNPRGPDGTNGFKNGREKCAEIVK</sequence>
<dbReference type="InterPro" id="IPR011129">
    <property type="entry name" value="CSD"/>
</dbReference>
<keyword evidence="2" id="KW-0963">Cytoplasm</keyword>
<feature type="domain" description="CSD" evidence="7">
    <location>
        <begin position="67"/>
        <end position="131"/>
    </location>
</feature>
<dbReference type="Pfam" id="PF12901">
    <property type="entry name" value="SUZ-C"/>
    <property type="match status" value="1"/>
</dbReference>
<dbReference type="GO" id="GO:0005737">
    <property type="term" value="C:cytoplasm"/>
    <property type="evidence" value="ECO:0007669"/>
    <property type="project" value="UniProtKB-SubCell"/>
</dbReference>
<protein>
    <recommendedName>
        <fullName evidence="11">Cold shock domain-containing protein E1</fullName>
    </recommendedName>
</protein>
<evidence type="ECO:0000256" key="1">
    <source>
        <dbReference type="ARBA" id="ARBA00004496"/>
    </source>
</evidence>
<dbReference type="PANTHER" id="PTHR12913:SF1">
    <property type="entry name" value="COLD SHOCK DOMAIN-CONTAINING PROTEIN E1"/>
    <property type="match status" value="1"/>
</dbReference>
<feature type="compositionally biased region" description="Low complexity" evidence="6">
    <location>
        <begin position="309"/>
        <end position="328"/>
    </location>
</feature>
<evidence type="ECO:0000256" key="3">
    <source>
        <dbReference type="ARBA" id="ARBA00022737"/>
    </source>
</evidence>
<evidence type="ECO:0000256" key="6">
    <source>
        <dbReference type="SAM" id="MobiDB-lite"/>
    </source>
</evidence>
<feature type="domain" description="CSD" evidence="7">
    <location>
        <begin position="397"/>
        <end position="463"/>
    </location>
</feature>
<accession>A0A7R9KY93</accession>
<dbReference type="SMART" id="SM00357">
    <property type="entry name" value="CSP"/>
    <property type="match status" value="5"/>
</dbReference>
<feature type="compositionally biased region" description="Low complexity" evidence="6">
    <location>
        <begin position="629"/>
        <end position="640"/>
    </location>
</feature>
<dbReference type="GO" id="GO:0003723">
    <property type="term" value="F:RNA binding"/>
    <property type="evidence" value="ECO:0007669"/>
    <property type="project" value="UniProtKB-KW"/>
</dbReference>
<feature type="domain" description="CSD" evidence="7">
    <location>
        <begin position="814"/>
        <end position="876"/>
    </location>
</feature>
<dbReference type="PROSITE" id="PS00352">
    <property type="entry name" value="CSD_1"/>
    <property type="match status" value="3"/>
</dbReference>
<reference evidence="9" key="1">
    <citation type="submission" date="2020-11" db="EMBL/GenBank/DDBJ databases">
        <authorList>
            <person name="Tran Van P."/>
        </authorList>
    </citation>
    <scope>NUCLEOTIDE SEQUENCE</scope>
</reference>
<keyword evidence="10" id="KW-1185">Reference proteome</keyword>
<dbReference type="PROSITE" id="PS51938">
    <property type="entry name" value="SUZ_C"/>
    <property type="match status" value="1"/>
</dbReference>
<dbReference type="EMBL" id="CAJPIZ010009472">
    <property type="protein sequence ID" value="CAG2111875.1"/>
    <property type="molecule type" value="Genomic_DNA"/>
</dbReference>
<feature type="region of interest" description="Disordered" evidence="6">
    <location>
        <begin position="307"/>
        <end position="335"/>
    </location>
</feature>
<evidence type="ECO:0000259" key="7">
    <source>
        <dbReference type="PROSITE" id="PS51857"/>
    </source>
</evidence>
<evidence type="ECO:0000256" key="4">
    <source>
        <dbReference type="ARBA" id="ARBA00022884"/>
    </source>
</evidence>
<keyword evidence="3" id="KW-0677">Repeat</keyword>
<feature type="region of interest" description="Disordered" evidence="6">
    <location>
        <begin position="605"/>
        <end position="640"/>
    </location>
</feature>
<proteinExistence type="inferred from homology"/>
<evidence type="ECO:0000256" key="5">
    <source>
        <dbReference type="ARBA" id="ARBA00044751"/>
    </source>
</evidence>
<evidence type="ECO:0000256" key="2">
    <source>
        <dbReference type="ARBA" id="ARBA00022490"/>
    </source>
</evidence>
<dbReference type="Pfam" id="PF00313">
    <property type="entry name" value="CSD"/>
    <property type="match status" value="4"/>
</dbReference>
<dbReference type="CDD" id="cd04458">
    <property type="entry name" value="CSP_CDS"/>
    <property type="match status" value="2"/>
</dbReference>
<comment type="similarity">
    <text evidence="5">Belongs to the UNR family.</text>
</comment>
<dbReference type="OrthoDB" id="74319at2759"/>
<evidence type="ECO:0000313" key="10">
    <source>
        <dbReference type="Proteomes" id="UP000759131"/>
    </source>
</evidence>
<dbReference type="PROSITE" id="PS51857">
    <property type="entry name" value="CSD_2"/>
    <property type="match status" value="5"/>
</dbReference>
<dbReference type="Proteomes" id="UP000759131">
    <property type="component" value="Unassembled WGS sequence"/>
</dbReference>
<dbReference type="InterPro" id="IPR002059">
    <property type="entry name" value="CSP_DNA-bd"/>
</dbReference>
<dbReference type="InterPro" id="IPR024642">
    <property type="entry name" value="SUZ-C"/>
</dbReference>
<dbReference type="SUPFAM" id="SSF50249">
    <property type="entry name" value="Nucleic acid-binding proteins"/>
    <property type="match status" value="5"/>
</dbReference>
<dbReference type="AlphaFoldDB" id="A0A7R9KY93"/>
<evidence type="ECO:0000259" key="8">
    <source>
        <dbReference type="PROSITE" id="PS51938"/>
    </source>
</evidence>
<evidence type="ECO:0000313" key="9">
    <source>
        <dbReference type="EMBL" id="CAD7631445.1"/>
    </source>
</evidence>
<dbReference type="InterPro" id="IPR012340">
    <property type="entry name" value="NA-bd_OB-fold"/>
</dbReference>
<dbReference type="InterPro" id="IPR019844">
    <property type="entry name" value="CSD_CS"/>
</dbReference>
<dbReference type="Pfam" id="PF23456">
    <property type="entry name" value="CSDE1"/>
    <property type="match status" value="1"/>
</dbReference>
<feature type="compositionally biased region" description="Low complexity" evidence="6">
    <location>
        <begin position="40"/>
        <end position="59"/>
    </location>
</feature>
<dbReference type="Gene3D" id="2.40.50.140">
    <property type="entry name" value="Nucleic acid-binding proteins"/>
    <property type="match status" value="5"/>
</dbReference>
<dbReference type="PANTHER" id="PTHR12913">
    <property type="entry name" value="UNR PROTEIN N-RAS UPSTREAM GENE PROTEIN"/>
    <property type="match status" value="1"/>
</dbReference>
<dbReference type="InterPro" id="IPR056400">
    <property type="entry name" value="CSDE1"/>
</dbReference>
<dbReference type="EMBL" id="OC864047">
    <property type="protein sequence ID" value="CAD7631445.1"/>
    <property type="molecule type" value="Genomic_DNA"/>
</dbReference>
<feature type="region of interest" description="Disordered" evidence="6">
    <location>
        <begin position="1"/>
        <end position="28"/>
    </location>
</feature>
<evidence type="ECO:0008006" key="11">
    <source>
        <dbReference type="Google" id="ProtNLM"/>
    </source>
</evidence>
<feature type="domain" description="SUZ-C" evidence="8">
    <location>
        <begin position="879"/>
        <end position="919"/>
    </location>
</feature>
<organism evidence="9">
    <name type="scientific">Medioppia subpectinata</name>
    <dbReference type="NCBI Taxonomy" id="1979941"/>
    <lineage>
        <taxon>Eukaryota</taxon>
        <taxon>Metazoa</taxon>
        <taxon>Ecdysozoa</taxon>
        <taxon>Arthropoda</taxon>
        <taxon>Chelicerata</taxon>
        <taxon>Arachnida</taxon>
        <taxon>Acari</taxon>
        <taxon>Acariformes</taxon>
        <taxon>Sarcoptiformes</taxon>
        <taxon>Oribatida</taxon>
        <taxon>Brachypylina</taxon>
        <taxon>Oppioidea</taxon>
        <taxon>Oppiidae</taxon>
        <taxon>Medioppia</taxon>
    </lineage>
</organism>
<comment type="subcellular location">
    <subcellularLocation>
        <location evidence="1">Cytoplasm</location>
    </subcellularLocation>
</comment>
<name>A0A7R9KY93_9ACAR</name>
<feature type="domain" description="CSD" evidence="7">
    <location>
        <begin position="219"/>
        <end position="280"/>
    </location>
</feature>
<feature type="region of interest" description="Disordered" evidence="6">
    <location>
        <begin position="40"/>
        <end position="63"/>
    </location>
</feature>
<gene>
    <name evidence="9" type="ORF">OSB1V03_LOCUS11854</name>
</gene>